<dbReference type="EMBL" id="CP028901">
    <property type="protein sequence ID" value="AWB35129.1"/>
    <property type="molecule type" value="Genomic_DNA"/>
</dbReference>
<evidence type="ECO:0000313" key="2">
    <source>
        <dbReference type="EMBL" id="AWB35129.1"/>
    </source>
</evidence>
<gene>
    <name evidence="2" type="ORF">DBV39_16900</name>
</gene>
<evidence type="ECO:0000256" key="1">
    <source>
        <dbReference type="SAM" id="SignalP"/>
    </source>
</evidence>
<reference evidence="2 3" key="1">
    <citation type="submission" date="2018-04" db="EMBL/GenBank/DDBJ databases">
        <title>Bordetella sp. HZ20 isolated from seawater.</title>
        <authorList>
            <person name="Sun C."/>
        </authorList>
    </citation>
    <scope>NUCLEOTIDE SEQUENCE [LARGE SCALE GENOMIC DNA]</scope>
    <source>
        <strain evidence="2 3">HZ20</strain>
    </source>
</reference>
<keyword evidence="3" id="KW-1185">Reference proteome</keyword>
<organism evidence="2 3">
    <name type="scientific">Orrella marina</name>
    <dbReference type="NCBI Taxonomy" id="2163011"/>
    <lineage>
        <taxon>Bacteria</taxon>
        <taxon>Pseudomonadati</taxon>
        <taxon>Pseudomonadota</taxon>
        <taxon>Betaproteobacteria</taxon>
        <taxon>Burkholderiales</taxon>
        <taxon>Alcaligenaceae</taxon>
        <taxon>Orrella</taxon>
    </lineage>
</organism>
<protein>
    <submittedName>
        <fullName evidence="2">Uncharacterized protein</fullName>
    </submittedName>
</protein>
<sequence>MFAKLGITAGLFCASLGLSGVAVAQTFEGTIDGKPQTWHILTKGNESTVSISEQGPGIQMVVIQGHAEPSYAIKGTLTINVALMNGQPLASPDVMYFPGDKMLPSYTSDADAPGEFSIALKDETSQKVQVQGQYKGRLYLAEKIGQDLNKDKSIDVSVSFDLPALKMKQ</sequence>
<name>A0A2R4XN42_9BURK</name>
<proteinExistence type="predicted"/>
<dbReference type="KEGG" id="boz:DBV39_16900"/>
<evidence type="ECO:0000313" key="3">
    <source>
        <dbReference type="Proteomes" id="UP000244571"/>
    </source>
</evidence>
<dbReference type="OrthoDB" id="5783128at2"/>
<dbReference type="RefSeq" id="WP_108622539.1">
    <property type="nucleotide sequence ID" value="NZ_CP028901.1"/>
</dbReference>
<feature type="chain" id="PRO_5015321544" evidence="1">
    <location>
        <begin position="25"/>
        <end position="169"/>
    </location>
</feature>
<accession>A0A2R4XN42</accession>
<dbReference type="Proteomes" id="UP000244571">
    <property type="component" value="Chromosome"/>
</dbReference>
<keyword evidence="1" id="KW-0732">Signal</keyword>
<dbReference type="AlphaFoldDB" id="A0A2R4XN42"/>
<feature type="signal peptide" evidence="1">
    <location>
        <begin position="1"/>
        <end position="24"/>
    </location>
</feature>